<keyword evidence="2" id="KW-1185">Reference proteome</keyword>
<protein>
    <submittedName>
        <fullName evidence="1">Uncharacterized protein</fullName>
    </submittedName>
</protein>
<reference evidence="2" key="1">
    <citation type="journal article" date="2019" name="Int. J. Syst. Evol. Microbiol.">
        <title>The Global Catalogue of Microorganisms (GCM) 10K type strain sequencing project: providing services to taxonomists for standard genome sequencing and annotation.</title>
        <authorList>
            <consortium name="The Broad Institute Genomics Platform"/>
            <consortium name="The Broad Institute Genome Sequencing Center for Infectious Disease"/>
            <person name="Wu L."/>
            <person name="Ma J."/>
        </authorList>
    </citation>
    <scope>NUCLEOTIDE SEQUENCE [LARGE SCALE GENOMIC DNA]</scope>
    <source>
        <strain evidence="2">JCM 16916</strain>
    </source>
</reference>
<proteinExistence type="predicted"/>
<comment type="caution">
    <text evidence="1">The sequence shown here is derived from an EMBL/GenBank/DDBJ whole genome shotgun (WGS) entry which is preliminary data.</text>
</comment>
<gene>
    <name evidence="1" type="ORF">GCM10022229_30810</name>
</gene>
<name>A0ABP7N235_9GAMM</name>
<evidence type="ECO:0000313" key="1">
    <source>
        <dbReference type="EMBL" id="GAA3934899.1"/>
    </source>
</evidence>
<dbReference type="EMBL" id="BAAAZU010000041">
    <property type="protein sequence ID" value="GAA3934899.1"/>
    <property type="molecule type" value="Genomic_DNA"/>
</dbReference>
<accession>A0ABP7N235</accession>
<evidence type="ECO:0000313" key="2">
    <source>
        <dbReference type="Proteomes" id="UP001501727"/>
    </source>
</evidence>
<dbReference type="Proteomes" id="UP001501727">
    <property type="component" value="Unassembled WGS sequence"/>
</dbReference>
<organism evidence="1 2">
    <name type="scientific">Luteimonas lutimaris</name>
    <dbReference type="NCBI Taxonomy" id="698645"/>
    <lineage>
        <taxon>Bacteria</taxon>
        <taxon>Pseudomonadati</taxon>
        <taxon>Pseudomonadota</taxon>
        <taxon>Gammaproteobacteria</taxon>
        <taxon>Lysobacterales</taxon>
        <taxon>Lysobacteraceae</taxon>
        <taxon>Luteimonas</taxon>
    </lineage>
</organism>
<sequence>MGGSSKMWVARARRMAVAFARMPAAGFSYRRCSLVVTGIGMLQGFRSGSRAGATVDDGACCRAVLS</sequence>